<dbReference type="InterPro" id="IPR005674">
    <property type="entry name" value="CocE/Ser_esterase"/>
</dbReference>
<feature type="compositionally biased region" description="Basic and acidic residues" evidence="2">
    <location>
        <begin position="29"/>
        <end position="41"/>
    </location>
</feature>
<dbReference type="SUPFAM" id="SSF49785">
    <property type="entry name" value="Galactose-binding domain-like"/>
    <property type="match status" value="1"/>
</dbReference>
<reference evidence="4" key="1">
    <citation type="submission" date="2020-07" db="EMBL/GenBank/DDBJ databases">
        <title>Huge and variable diversity of episymbiotic CPR bacteria and DPANN archaea in groundwater ecosystems.</title>
        <authorList>
            <person name="He C.Y."/>
            <person name="Keren R."/>
            <person name="Whittaker M."/>
            <person name="Farag I.F."/>
            <person name="Doudna J."/>
            <person name="Cate J.H.D."/>
            <person name="Banfield J.F."/>
        </authorList>
    </citation>
    <scope>NUCLEOTIDE SEQUENCE</scope>
    <source>
        <strain evidence="4">NC_groundwater_763_Ag_S-0.2um_68_21</strain>
    </source>
</reference>
<dbReference type="PANTHER" id="PTHR43056:SF10">
    <property type="entry name" value="COCE_NOND FAMILY, PUTATIVE (AFU_ORTHOLOGUE AFUA_7G00600)-RELATED"/>
    <property type="match status" value="1"/>
</dbReference>
<sequence>MSSSAARRSHPDTVRHIHPAVWPQYPFDEPPKARERSEPRYNIRAETDQRIKMRDGVHLAADVYRPRVTGQKFPALLSISPYTRQLQVTEVPIGQNEAGLTEFWVPRGYAHVIVDVRGSNDSEGSYDDKGEKEQGDYLELIEWAAKQPWCNGKVGMIGCSYFALVQLLSAVHQPDALAAIFPYDGYTDLYRHRTFHGGVPYLGFMKGWFAAVGNLNFQSGRLKDRSGLDQMMRDHLNLEHPFDGEFFQIRSPHKVLRNIKIPTYFGCDWSFWWLHLPGAFQGWEGTGKIPKRMLIGPKPQPWRPFGAYHEEALRWYDHWLKGMDTGVMEGPPIQLWIQGENRWRGEPDWPLPRTQWKKLYLGGPGGTHGTLSDTPGGGGERAYAYSPFTREWRFGNPRLIYRTEPMAGPYELTGPLSLHLAARSSAEDTDWMVHLQDEAPDGSCRTLTKGWLRASHRELDEKLSKPGRPWHPHLRAVPLTPGEEEAYEIELCPTCNVFQPGHRVRLEISSAFPFAENLSFHESLPLPADNTVLEGREGSYLLVPVIPKQA</sequence>
<dbReference type="InterPro" id="IPR029058">
    <property type="entry name" value="AB_hydrolase_fold"/>
</dbReference>
<evidence type="ECO:0000313" key="5">
    <source>
        <dbReference type="Proteomes" id="UP000782312"/>
    </source>
</evidence>
<dbReference type="SMART" id="SM00939">
    <property type="entry name" value="PepX_C"/>
    <property type="match status" value="1"/>
</dbReference>
<comment type="caution">
    <text evidence="4">The sequence shown here is derived from an EMBL/GenBank/DDBJ whole genome shotgun (WGS) entry which is preliminary data.</text>
</comment>
<name>A0A932MQ84_UNCTE</name>
<evidence type="ECO:0000313" key="4">
    <source>
        <dbReference type="EMBL" id="MBI3129402.1"/>
    </source>
</evidence>
<accession>A0A932MQ84</accession>
<protein>
    <submittedName>
        <fullName evidence="4">CocE/NonD family hydrolase</fullName>
    </submittedName>
</protein>
<dbReference type="InterPro" id="IPR013736">
    <property type="entry name" value="Xaa-Pro_dipept_C"/>
</dbReference>
<evidence type="ECO:0000259" key="3">
    <source>
        <dbReference type="SMART" id="SM00939"/>
    </source>
</evidence>
<feature type="domain" description="Xaa-Pro dipeptidyl-peptidase C-terminal" evidence="3">
    <location>
        <begin position="313"/>
        <end position="542"/>
    </location>
</feature>
<dbReference type="Proteomes" id="UP000782312">
    <property type="component" value="Unassembled WGS sequence"/>
</dbReference>
<dbReference type="InterPro" id="IPR000383">
    <property type="entry name" value="Xaa-Pro-like_dom"/>
</dbReference>
<dbReference type="SUPFAM" id="SSF53474">
    <property type="entry name" value="alpha/beta-Hydrolases"/>
    <property type="match status" value="1"/>
</dbReference>
<dbReference type="Pfam" id="PF08530">
    <property type="entry name" value="PepX_C"/>
    <property type="match status" value="1"/>
</dbReference>
<dbReference type="PANTHER" id="PTHR43056">
    <property type="entry name" value="PEPTIDASE S9 PROLYL OLIGOPEPTIDASE"/>
    <property type="match status" value="1"/>
</dbReference>
<proteinExistence type="predicted"/>
<dbReference type="InterPro" id="IPR050585">
    <property type="entry name" value="Xaa-Pro_dipeptidyl-ppase/CocE"/>
</dbReference>
<feature type="region of interest" description="Disordered" evidence="2">
    <location>
        <begin position="21"/>
        <end position="41"/>
    </location>
</feature>
<organism evidence="4 5">
    <name type="scientific">Tectimicrobiota bacterium</name>
    <dbReference type="NCBI Taxonomy" id="2528274"/>
    <lineage>
        <taxon>Bacteria</taxon>
        <taxon>Pseudomonadati</taxon>
        <taxon>Nitrospinota/Tectimicrobiota group</taxon>
        <taxon>Candidatus Tectimicrobiota</taxon>
    </lineage>
</organism>
<keyword evidence="1 4" id="KW-0378">Hydrolase</keyword>
<dbReference type="GO" id="GO:0008239">
    <property type="term" value="F:dipeptidyl-peptidase activity"/>
    <property type="evidence" value="ECO:0007669"/>
    <property type="project" value="InterPro"/>
</dbReference>
<evidence type="ECO:0000256" key="2">
    <source>
        <dbReference type="SAM" id="MobiDB-lite"/>
    </source>
</evidence>
<dbReference type="Pfam" id="PF02129">
    <property type="entry name" value="Peptidase_S15"/>
    <property type="match status" value="1"/>
</dbReference>
<dbReference type="AlphaFoldDB" id="A0A932MQ84"/>
<gene>
    <name evidence="4" type="ORF">HYZ11_17465</name>
</gene>
<evidence type="ECO:0000256" key="1">
    <source>
        <dbReference type="ARBA" id="ARBA00022801"/>
    </source>
</evidence>
<dbReference type="NCBIfam" id="TIGR00976">
    <property type="entry name" value="CocE_NonD"/>
    <property type="match status" value="2"/>
</dbReference>
<dbReference type="Gene3D" id="2.60.120.260">
    <property type="entry name" value="Galactose-binding domain-like"/>
    <property type="match status" value="1"/>
</dbReference>
<dbReference type="InterPro" id="IPR008979">
    <property type="entry name" value="Galactose-bd-like_sf"/>
</dbReference>
<dbReference type="EMBL" id="JACPUR010000041">
    <property type="protein sequence ID" value="MBI3129402.1"/>
    <property type="molecule type" value="Genomic_DNA"/>
</dbReference>
<dbReference type="Gene3D" id="3.40.50.1820">
    <property type="entry name" value="alpha/beta hydrolase"/>
    <property type="match status" value="1"/>
</dbReference>